<accession>A0ABS1JUI1</accession>
<proteinExistence type="predicted"/>
<protein>
    <submittedName>
        <fullName evidence="1">Uncharacterized protein</fullName>
    </submittedName>
</protein>
<comment type="caution">
    <text evidence="1">The sequence shown here is derived from an EMBL/GenBank/DDBJ whole genome shotgun (WGS) entry which is preliminary data.</text>
</comment>
<sequence>MSYEIVKSLKVVTLEDGTACAIVRACSNNVSPKSYEPQAYCWAENEAALRASLTLHQADGSSQFPRNLGLVAAAPYAELDAVEKALVDAMVALDTKLGTSDQYRIKAVDVQTNIDRIKKELVEDPDCWYRSPERQAALKQAEVLLAGTPAAQLRAEARAETRKQRVVVDTNIFALPEDDWLKGRGYDYVVGSRDSGSSRGNHVVTLIKEDDSGVRDIRVNIKAGSSPLKYLNECVQLTPEQVADWPESVLRRAMDLRAFELREGAEAAYHAKLLSAVPAVTSAMVRAGTAGTPGKFVVVDTSRPAEDWRASERTVWRNGEREGDLKKYAVIPADGQSGAVSFTNLYGGLYFTPERWADIKAFVEDAKAHNVPQVSAHMAVLAAMTGGETKGLEDVTGPNPIRVGKDQVLVSLNAQNDNLVDIAVADAKGKQWACLQAIEPRQLVSRAIVAMDQAATRQAIEKDLAKSRKAEQAAER</sequence>
<reference evidence="1 2" key="1">
    <citation type="journal article" date="2017" name="Int. J. Syst. Evol. Microbiol.">
        <title>Ramlibacter alkalitolerans sp. nov., alkali-tolerant bacterium isolated from soil of ginseng.</title>
        <authorList>
            <person name="Lee D.H."/>
            <person name="Cha C.J."/>
        </authorList>
    </citation>
    <scope>NUCLEOTIDE SEQUENCE [LARGE SCALE GENOMIC DNA]</scope>
    <source>
        <strain evidence="1 2">KACC 19305</strain>
    </source>
</reference>
<evidence type="ECO:0000313" key="1">
    <source>
        <dbReference type="EMBL" id="MBL0427874.1"/>
    </source>
</evidence>
<gene>
    <name evidence="1" type="ORF">JI746_22395</name>
</gene>
<dbReference type="Proteomes" id="UP000622707">
    <property type="component" value="Unassembled WGS sequence"/>
</dbReference>
<keyword evidence="2" id="KW-1185">Reference proteome</keyword>
<dbReference type="EMBL" id="JAEQND010000013">
    <property type="protein sequence ID" value="MBL0427874.1"/>
    <property type="molecule type" value="Genomic_DNA"/>
</dbReference>
<dbReference type="RefSeq" id="WP_201692505.1">
    <property type="nucleotide sequence ID" value="NZ_JAEQND010000013.1"/>
</dbReference>
<organism evidence="1 2">
    <name type="scientific">Ramlibacter alkalitolerans</name>
    <dbReference type="NCBI Taxonomy" id="2039631"/>
    <lineage>
        <taxon>Bacteria</taxon>
        <taxon>Pseudomonadati</taxon>
        <taxon>Pseudomonadota</taxon>
        <taxon>Betaproteobacteria</taxon>
        <taxon>Burkholderiales</taxon>
        <taxon>Comamonadaceae</taxon>
        <taxon>Ramlibacter</taxon>
    </lineage>
</organism>
<name>A0ABS1JUI1_9BURK</name>
<evidence type="ECO:0000313" key="2">
    <source>
        <dbReference type="Proteomes" id="UP000622707"/>
    </source>
</evidence>